<dbReference type="AGR" id="FB:FBgn0031645"/>
<gene>
    <name evidence="1 2" type="ORF">CG3036</name>
</gene>
<dbReference type="AlphaFoldDB" id="Q8MRQ6"/>
<dbReference type="OrthoDB" id="2985014at2759"/>
<name>Q8MRQ6_DROME</name>
<dbReference type="GO" id="GO:0005886">
    <property type="term" value="C:plasma membrane"/>
    <property type="evidence" value="ECO:0007005"/>
    <property type="project" value="FlyBase"/>
</dbReference>
<organism evidence="1">
    <name type="scientific">Drosophila melanogaster</name>
    <name type="common">Fruit fly</name>
    <dbReference type="NCBI Taxonomy" id="7227"/>
    <lineage>
        <taxon>Eukaryota</taxon>
        <taxon>Metazoa</taxon>
        <taxon>Ecdysozoa</taxon>
        <taxon>Arthropoda</taxon>
        <taxon>Hexapoda</taxon>
        <taxon>Insecta</taxon>
        <taxon>Pterygota</taxon>
        <taxon>Neoptera</taxon>
        <taxon>Endopterygota</taxon>
        <taxon>Diptera</taxon>
        <taxon>Brachycera</taxon>
        <taxon>Muscomorpha</taxon>
        <taxon>Ephydroidea</taxon>
        <taxon>Drosophilidae</taxon>
        <taxon>Drosophila</taxon>
        <taxon>Sophophora</taxon>
    </lineage>
</organism>
<evidence type="ECO:0000313" key="2">
    <source>
        <dbReference type="FlyBase" id="FBgn0031645"/>
    </source>
</evidence>
<accession>Q8MRQ6</accession>
<sequence length="138" mass="15440">MPPGLSRSSRWPCLPMVQSPLVISAMAWILHRTLEEPFSDWPTRCLPLVASFPRRWWEPSPTRINPSIRGKLCSGSWPPPISRQLWCSPSLAAVNCSRGTILQNVSESATSPRGRVCPSRTRSDCTSPVRLIRCHCCS</sequence>
<reference evidence="1" key="1">
    <citation type="submission" date="2002-06" db="EMBL/GenBank/DDBJ databases">
        <authorList>
            <person name="Stapleton M."/>
            <person name="Brokstein P."/>
            <person name="Hong L."/>
            <person name="Agbayani A."/>
            <person name="Carlson J."/>
            <person name="Champe M."/>
            <person name="Chavez C."/>
            <person name="Dorsett V."/>
            <person name="Dresnek D."/>
            <person name="Farfan D."/>
            <person name="Frise E."/>
            <person name="George R."/>
            <person name="Gonzalez M."/>
            <person name="Guarin H."/>
            <person name="Kronmiller B."/>
            <person name="Li P."/>
            <person name="Liao G."/>
            <person name="Miranda A."/>
            <person name="Mungall C.J."/>
            <person name="Nunoo J."/>
            <person name="Pacleb J."/>
            <person name="Paragas V."/>
            <person name="Park S."/>
            <person name="Patel S."/>
            <person name="Phouanenavong S."/>
            <person name="Wan K."/>
            <person name="Yu C."/>
            <person name="Lewis S.E."/>
            <person name="Rubin G.M."/>
            <person name="Celniker S."/>
        </authorList>
    </citation>
    <scope>NUCLEOTIDE SEQUENCE</scope>
    <source>
        <strain evidence="1">Berkeley</strain>
    </source>
</reference>
<dbReference type="EMBL" id="AY119469">
    <property type="protein sequence ID" value="AAM50123.1"/>
    <property type="molecule type" value="mRNA"/>
</dbReference>
<evidence type="ECO:0000313" key="1">
    <source>
        <dbReference type="EMBL" id="AAM50123.1"/>
    </source>
</evidence>
<proteinExistence type="evidence at transcript level"/>
<protein>
    <submittedName>
        <fullName evidence="1">GH04850p</fullName>
    </submittedName>
</protein>
<dbReference type="FlyBase" id="FBgn0031645">
    <property type="gene designation" value="CG3036"/>
</dbReference>